<name>A0AAN8TAL1_SOLBU</name>
<dbReference type="PROSITE" id="PS51194">
    <property type="entry name" value="HELICASE_CTER"/>
    <property type="match status" value="1"/>
</dbReference>
<protein>
    <submittedName>
        <fullName evidence="7">Uncharacterized protein</fullName>
    </submittedName>
</protein>
<dbReference type="AlphaFoldDB" id="A0AAN8TAL1"/>
<evidence type="ECO:0000259" key="6">
    <source>
        <dbReference type="PROSITE" id="PS51194"/>
    </source>
</evidence>
<dbReference type="SMART" id="SM00490">
    <property type="entry name" value="HELICc"/>
    <property type="match status" value="1"/>
</dbReference>
<dbReference type="GO" id="GO:0005524">
    <property type="term" value="F:ATP binding"/>
    <property type="evidence" value="ECO:0007669"/>
    <property type="project" value="UniProtKB-KW"/>
</dbReference>
<dbReference type="PANTHER" id="PTHR45626">
    <property type="entry name" value="TRANSCRIPTION TERMINATION FACTOR 2-RELATED"/>
    <property type="match status" value="1"/>
</dbReference>
<evidence type="ECO:0000256" key="4">
    <source>
        <dbReference type="SAM" id="MobiDB-lite"/>
    </source>
</evidence>
<evidence type="ECO:0000313" key="8">
    <source>
        <dbReference type="Proteomes" id="UP001371456"/>
    </source>
</evidence>
<dbReference type="SMART" id="SM00487">
    <property type="entry name" value="DEXDc"/>
    <property type="match status" value="1"/>
</dbReference>
<feature type="compositionally biased region" description="Basic residues" evidence="4">
    <location>
        <begin position="197"/>
        <end position="206"/>
    </location>
</feature>
<dbReference type="Pfam" id="PF00271">
    <property type="entry name" value="Helicase_C"/>
    <property type="match status" value="1"/>
</dbReference>
<dbReference type="PROSITE" id="PS51192">
    <property type="entry name" value="HELICASE_ATP_BIND_1"/>
    <property type="match status" value="1"/>
</dbReference>
<dbReference type="Gene3D" id="3.40.50.10810">
    <property type="entry name" value="Tandem AAA-ATPase domain"/>
    <property type="match status" value="1"/>
</dbReference>
<dbReference type="GO" id="GO:0008094">
    <property type="term" value="F:ATP-dependent activity, acting on DNA"/>
    <property type="evidence" value="ECO:0007669"/>
    <property type="project" value="TreeGrafter"/>
</dbReference>
<keyword evidence="2" id="KW-0378">Hydrolase</keyword>
<accession>A0AAN8TAL1</accession>
<dbReference type="InterPro" id="IPR027417">
    <property type="entry name" value="P-loop_NTPase"/>
</dbReference>
<dbReference type="InterPro" id="IPR000330">
    <property type="entry name" value="SNF2_N"/>
</dbReference>
<feature type="compositionally biased region" description="Basic and acidic residues" evidence="4">
    <location>
        <begin position="207"/>
        <end position="224"/>
    </location>
</feature>
<keyword evidence="1" id="KW-0547">Nucleotide-binding</keyword>
<evidence type="ECO:0000259" key="5">
    <source>
        <dbReference type="PROSITE" id="PS51192"/>
    </source>
</evidence>
<dbReference type="InterPro" id="IPR001650">
    <property type="entry name" value="Helicase_C-like"/>
</dbReference>
<dbReference type="Gene3D" id="3.40.50.300">
    <property type="entry name" value="P-loop containing nucleotide triphosphate hydrolases"/>
    <property type="match status" value="1"/>
</dbReference>
<dbReference type="CDD" id="cd18793">
    <property type="entry name" value="SF2_C_SNF"/>
    <property type="match status" value="1"/>
</dbReference>
<dbReference type="InterPro" id="IPR049730">
    <property type="entry name" value="SNF2/RAD54-like_C"/>
</dbReference>
<dbReference type="Pfam" id="PF00176">
    <property type="entry name" value="SNF2-rel_dom"/>
    <property type="match status" value="1"/>
</dbReference>
<evidence type="ECO:0000256" key="3">
    <source>
        <dbReference type="ARBA" id="ARBA00022840"/>
    </source>
</evidence>
<dbReference type="GO" id="GO:0006289">
    <property type="term" value="P:nucleotide-excision repair"/>
    <property type="evidence" value="ECO:0007669"/>
    <property type="project" value="TreeGrafter"/>
</dbReference>
<dbReference type="Proteomes" id="UP001371456">
    <property type="component" value="Unassembled WGS sequence"/>
</dbReference>
<dbReference type="GO" id="GO:0016787">
    <property type="term" value="F:hydrolase activity"/>
    <property type="evidence" value="ECO:0007669"/>
    <property type="project" value="UniProtKB-KW"/>
</dbReference>
<dbReference type="EMBL" id="JBANQN010000007">
    <property type="protein sequence ID" value="KAK6784953.1"/>
    <property type="molecule type" value="Genomic_DNA"/>
</dbReference>
<dbReference type="InterPro" id="IPR050628">
    <property type="entry name" value="SNF2_RAD54_helicase_TF"/>
</dbReference>
<evidence type="ECO:0000313" key="7">
    <source>
        <dbReference type="EMBL" id="KAK6784953.1"/>
    </source>
</evidence>
<evidence type="ECO:0000256" key="1">
    <source>
        <dbReference type="ARBA" id="ARBA00022741"/>
    </source>
</evidence>
<dbReference type="InterPro" id="IPR038718">
    <property type="entry name" value="SNF2-like_sf"/>
</dbReference>
<feature type="region of interest" description="Disordered" evidence="4">
    <location>
        <begin position="197"/>
        <end position="230"/>
    </location>
</feature>
<dbReference type="PANTHER" id="PTHR45626:SF20">
    <property type="entry name" value="ATP-DEPENDENT HELICASE RHP16-LIKE"/>
    <property type="match status" value="1"/>
</dbReference>
<keyword evidence="8" id="KW-1185">Reference proteome</keyword>
<dbReference type="SUPFAM" id="SSF52540">
    <property type="entry name" value="P-loop containing nucleoside triphosphate hydrolases"/>
    <property type="match status" value="2"/>
</dbReference>
<proteinExistence type="predicted"/>
<comment type="caution">
    <text evidence="7">The sequence shown here is derived from an EMBL/GenBank/DDBJ whole genome shotgun (WGS) entry which is preliminary data.</text>
</comment>
<dbReference type="InterPro" id="IPR014001">
    <property type="entry name" value="Helicase_ATP-bd"/>
</dbReference>
<evidence type="ECO:0000256" key="2">
    <source>
        <dbReference type="ARBA" id="ARBA00022801"/>
    </source>
</evidence>
<keyword evidence="3" id="KW-0067">ATP-binding</keyword>
<dbReference type="CDD" id="cd18008">
    <property type="entry name" value="DEXDc_SHPRH-like"/>
    <property type="match status" value="1"/>
</dbReference>
<reference evidence="7 8" key="1">
    <citation type="submission" date="2024-02" db="EMBL/GenBank/DDBJ databases">
        <title>de novo genome assembly of Solanum bulbocastanum strain 11H21.</title>
        <authorList>
            <person name="Hosaka A.J."/>
        </authorList>
    </citation>
    <scope>NUCLEOTIDE SEQUENCE [LARGE SCALE GENOMIC DNA]</scope>
    <source>
        <tissue evidence="7">Young leaves</tissue>
    </source>
</reference>
<sequence length="659" mass="75880">MERLLIRVKKREKKQKERPALMWEEWEEENDTCLLENYSDDLDLDILNVSLSETAEPPSDSILPLLKYQKEWLAWSLKQEESAFKGGILADEMGMGKTVQAIALVLAQRELKKDSSILSSSPSASQEIPTVKGTLVVCPVIGVMQWFREIERCTTKGSNKTLVYHGANREKCTYKLEEYDFIITTYYTIEADYRTKKSKHNSKNSKPRVEMLDQKTDSTEKLSDDGSVDVSASVGKDVSRRRSVLHSVKWDRIILDEAHYLKDADCNMARAVLALKSSYKWALTGIPLQNRMRELYSIVRFLQAKPYAYHFCKDCDCKALDYSFSTKCAQCHHKPARHFLWWNRYIAKPLESILSNATGRDAMVLLKHKILKNLLLKRTKKERAADLALPLKTVTLRIDSLDVNEKAYNQQLLEETIAKLDKCPRDGPPRKNYRSINTRLQKAVDHPFLVEHNVEKGVSNSEPTVKGFRSSSILNKIHLDDFRTSTKIEALREEIMFMFERDGSAKGIVFSQFTPFLDLIQYSLQKSDIKCVQLGGSTSVSARDAAVTRFTEDPDCRILLTSFKAGGVALNLTVASHVFLMDPCLNPDAEQQAQDRVHRIGQHKPVRIVRFIIKDTIEETILESQEKKKHLQRMINHSFEAWNRLAFEEWQWLFERDFL</sequence>
<feature type="domain" description="Helicase C-terminal" evidence="6">
    <location>
        <begin position="483"/>
        <end position="651"/>
    </location>
</feature>
<organism evidence="7 8">
    <name type="scientific">Solanum bulbocastanum</name>
    <name type="common">Wild potato</name>
    <dbReference type="NCBI Taxonomy" id="147425"/>
    <lineage>
        <taxon>Eukaryota</taxon>
        <taxon>Viridiplantae</taxon>
        <taxon>Streptophyta</taxon>
        <taxon>Embryophyta</taxon>
        <taxon>Tracheophyta</taxon>
        <taxon>Spermatophyta</taxon>
        <taxon>Magnoliopsida</taxon>
        <taxon>eudicotyledons</taxon>
        <taxon>Gunneridae</taxon>
        <taxon>Pentapetalae</taxon>
        <taxon>asterids</taxon>
        <taxon>lamiids</taxon>
        <taxon>Solanales</taxon>
        <taxon>Solanaceae</taxon>
        <taxon>Solanoideae</taxon>
        <taxon>Solaneae</taxon>
        <taxon>Solanum</taxon>
    </lineage>
</organism>
<gene>
    <name evidence="7" type="ORF">RDI58_018408</name>
</gene>
<feature type="domain" description="Helicase ATP-binding" evidence="5">
    <location>
        <begin position="78"/>
        <end position="305"/>
    </location>
</feature>
<dbReference type="GO" id="GO:0005634">
    <property type="term" value="C:nucleus"/>
    <property type="evidence" value="ECO:0007669"/>
    <property type="project" value="TreeGrafter"/>
</dbReference>